<evidence type="ECO:0000256" key="1">
    <source>
        <dbReference type="ARBA" id="ARBA00022614"/>
    </source>
</evidence>
<organism evidence="6 7">
    <name type="scientific">Winogradskyella aurantia</name>
    <dbReference type="NCBI Taxonomy" id="1915063"/>
    <lineage>
        <taxon>Bacteria</taxon>
        <taxon>Pseudomonadati</taxon>
        <taxon>Bacteroidota</taxon>
        <taxon>Flavobacteriia</taxon>
        <taxon>Flavobacteriales</taxon>
        <taxon>Flavobacteriaceae</taxon>
        <taxon>Winogradskyella</taxon>
    </lineage>
</organism>
<dbReference type="SMART" id="SM00365">
    <property type="entry name" value="LRR_SD22"/>
    <property type="match status" value="8"/>
</dbReference>
<feature type="chain" id="PRO_5012108199" description="Secretion system C-terminal sorting domain-containing protein" evidence="4">
    <location>
        <begin position="22"/>
        <end position="1882"/>
    </location>
</feature>
<dbReference type="RefSeq" id="WP_094968835.1">
    <property type="nucleotide sequence ID" value="NZ_NGJN01000006.1"/>
</dbReference>
<dbReference type="EMBL" id="NGJN01000006">
    <property type="protein sequence ID" value="OZV67538.1"/>
    <property type="molecule type" value="Genomic_DNA"/>
</dbReference>
<dbReference type="Proteomes" id="UP000216840">
    <property type="component" value="Unassembled WGS sequence"/>
</dbReference>
<feature type="domain" description="Secretion system C-terminal sorting" evidence="5">
    <location>
        <begin position="1810"/>
        <end position="1880"/>
    </location>
</feature>
<dbReference type="OrthoDB" id="3179827at2"/>
<accession>A0A265UQI2</accession>
<comment type="caution">
    <text evidence="6">The sequence shown here is derived from an EMBL/GenBank/DDBJ whole genome shotgun (WGS) entry which is preliminary data.</text>
</comment>
<keyword evidence="3" id="KW-0677">Repeat</keyword>
<dbReference type="PANTHER" id="PTHR47566:SF1">
    <property type="entry name" value="PROTEIN NUD1"/>
    <property type="match status" value="1"/>
</dbReference>
<dbReference type="InterPro" id="IPR052574">
    <property type="entry name" value="CDIRP"/>
</dbReference>
<feature type="signal peptide" evidence="4">
    <location>
        <begin position="1"/>
        <end position="21"/>
    </location>
</feature>
<dbReference type="InterPro" id="IPR032675">
    <property type="entry name" value="LRR_dom_sf"/>
</dbReference>
<name>A0A265UQI2_9FLAO</name>
<dbReference type="GO" id="GO:0035591">
    <property type="term" value="F:signaling adaptor activity"/>
    <property type="evidence" value="ECO:0007669"/>
    <property type="project" value="TreeGrafter"/>
</dbReference>
<protein>
    <recommendedName>
        <fullName evidence="5">Secretion system C-terminal sorting domain-containing protein</fullName>
    </recommendedName>
</protein>
<gene>
    <name evidence="6" type="ORF">CA834_11340</name>
</gene>
<evidence type="ECO:0000256" key="4">
    <source>
        <dbReference type="SAM" id="SignalP"/>
    </source>
</evidence>
<dbReference type="InterPro" id="IPR026444">
    <property type="entry name" value="Secre_tail"/>
</dbReference>
<evidence type="ECO:0000259" key="5">
    <source>
        <dbReference type="Pfam" id="PF18962"/>
    </source>
</evidence>
<keyword evidence="7" id="KW-1185">Reference proteome</keyword>
<dbReference type="PANTHER" id="PTHR47566">
    <property type="match status" value="1"/>
</dbReference>
<evidence type="ECO:0000256" key="3">
    <source>
        <dbReference type="ARBA" id="ARBA00022737"/>
    </source>
</evidence>
<keyword evidence="1" id="KW-0433">Leucine-rich repeat</keyword>
<evidence type="ECO:0000313" key="7">
    <source>
        <dbReference type="Proteomes" id="UP000216840"/>
    </source>
</evidence>
<reference evidence="6 7" key="1">
    <citation type="submission" date="2017-05" db="EMBL/GenBank/DDBJ databases">
        <title>The draft genome sequence of Idiomarina salinarum WNB302.</title>
        <authorList>
            <person name="Sun Y."/>
            <person name="Chen B."/>
            <person name="Du Z."/>
        </authorList>
    </citation>
    <scope>NUCLEOTIDE SEQUENCE [LARGE SCALE GENOMIC DNA]</scope>
    <source>
        <strain evidence="6 7">WNB302</strain>
    </source>
</reference>
<dbReference type="InterPro" id="IPR001611">
    <property type="entry name" value="Leu-rich_rpt"/>
</dbReference>
<dbReference type="NCBIfam" id="TIGR04183">
    <property type="entry name" value="Por_Secre_tail"/>
    <property type="match status" value="1"/>
</dbReference>
<dbReference type="Gene3D" id="3.80.10.10">
    <property type="entry name" value="Ribonuclease Inhibitor"/>
    <property type="match status" value="7"/>
</dbReference>
<sequence>MNKQLSLSVVILLFSSLFMEAQTTSIPDADFEEYLETHSSDGTVVAIGDANSMGDGIANNGLVETIRINNVTLLDVSNRGIDDLTGLEDFTALETLFCSENNLSVLNVSNNTNLVSLICGSNNLTELVLSANTNLESLNCSNNQIQTLDLSNNDALESLTVSGNQLSAIDISNMSGLVTLGVSNNRIFGQLNVSNNPNLEGLFCASNQISVLDLSQNTVLRNLDASNNALTDLDLSSINTVVCPDPQTNPITPCQGSSSINISRNQLVSLVVNNGFNDLIAQLNSSDNPDLFCIQIDTDFTPSGWIKDDWTYYSSGACVDIFTYVPDDNFEQALIDLGLDDFLDNLVLTANINTIANLTVSNASISSLVGIEDFTALENLDVGTNTIESLDLSANTALQVLDISNNDIETLDLTTNTALTTLYCGSNLLNTIDLSANLALTVVNCSNNLLTGLDVSNNTDLFDLDTSFNQITFLDLSLNTALTSLLCNDNNLFALNINNGNNNTITTFNATNNANLFCIEVEDVALANAAAGWQKDTLADYNLTCGTYVPDDNFEQALIDQGIDSDNTLNNFVPTADVSGVSDLDISSLGIEDLTGLGDFVALLDLDCSGNAISVLDLSSNTALQTLNCSDNSINNLELATNVGLTSIVCNDNALVTLNIANGFNTNLAVFNATNNPTLFCINIDTAILGNIPPAWQIDVFADYNDDCANNRFTAIPDPFFEQALIDLAYDDVIDGQVLTATIELVQNLNVSDQGISDLSGIQDFRTIVELDCSSNFLTALDVSGLSFLERLNCSSNFLETNDSNNPGGLFNITGTISLKELFCASNNLIDLDTSQNINLELLDCADNSLTVLNVNSNTLLKNLNCSNNALSSLDISSNAALEVLNADSNELIELLTPGIPNNSLINLSCADNDLTELLVNNYQGLESLNCGSNALTELNLTANTGLNFLSITSNQISDLNLLNNIDLVEALLSQNNLLQLDVSANTSLEHLNCAFNDLTELNIDLNTLLKRLYGASNQLTALDLSNNSGLIDFDFSSNAINNLSLSNDLGALKRLNVSNNQIEGNLDLTTMAIAACVAQPTQTNFCPDTISINVSNNLLDFVNIQNGINGDIANLNAVNNPNLECIQVDDANTIGANWQKDETTSYSEDCNFGETFVPDDNFEQALIDLGLDSGPLNDFVPTANIEGLTNLDVSGNAIADLTGIEDFVALESLDVSNNVLSDVELSSNINLVSLNCATNLLPQLNIQNNSNLMILNCAENSINTIDVTANINLTDLNISDNVFTAFSPSEVLSLQVFNCDNNQIIELNFQQNQDLISLSCQSNTLEILNIRNGQNAILMDLNAQGNPELTCIETDDGNVPPGATWLIDPTAQFSTECFFGQTFVPDDNFEQALIDLGYDSGALDDYVFTETIQDLTFLNVSGREISDLTGIEDFISLTTLDFENNSVAAVNLASNTNLINLDASGNLLTVIDLSFLPNLTDLDVSNNNLTQLSLDSNLGLIDLDVANNALTNLTVGQQVDLEELNCASNQLSSLNVTQNPNLTLLFCQSNQLIADQLNLQNGNNENLQLFNATNNQDLACILVDDPVAVINNTEGFYDSWFKDETASYQSVCADADNDGIPNEDDLCPNTEFGATVDLFGCAVIDLPNDNFAVSVTSETCLNSNNGIITIIAQELYNYNVSLVRDNFSQDYNFTNDIDIFNLLAGTYEMCITIEEWPDYQSCYTIVITQPDPLEVFSNRMASGNILSVIMTGNSKYNIEFNGDLFTTYNPSINLELQQGVNSLKVYTDLDCQGIYQERIVLSDEPIVTPNPFNNRLSIYTNSNNEDIIVHIYNIFGQRVLSETFNHHTNDIQIDTNRLAAGMYLMAIQTDNETTTHKIIKE</sequence>
<evidence type="ECO:0000256" key="2">
    <source>
        <dbReference type="ARBA" id="ARBA00022729"/>
    </source>
</evidence>
<proteinExistence type="predicted"/>
<evidence type="ECO:0000313" key="6">
    <source>
        <dbReference type="EMBL" id="OZV67538.1"/>
    </source>
</evidence>
<keyword evidence="2 4" id="KW-0732">Signal</keyword>
<dbReference type="Pfam" id="PF18962">
    <property type="entry name" value="Por_Secre_tail"/>
    <property type="match status" value="1"/>
</dbReference>
<dbReference type="SUPFAM" id="SSF52058">
    <property type="entry name" value="L domain-like"/>
    <property type="match status" value="6"/>
</dbReference>
<dbReference type="PROSITE" id="PS51450">
    <property type="entry name" value="LRR"/>
    <property type="match status" value="1"/>
</dbReference>
<dbReference type="SUPFAM" id="SSF52075">
    <property type="entry name" value="Outer arm dynein light chain 1"/>
    <property type="match status" value="1"/>
</dbReference>